<feature type="transmembrane region" description="Helical" evidence="4">
    <location>
        <begin position="18"/>
        <end position="36"/>
    </location>
</feature>
<feature type="transmembrane region" description="Helical" evidence="4">
    <location>
        <begin position="114"/>
        <end position="132"/>
    </location>
</feature>
<keyword evidence="2" id="KW-0813">Transport</keyword>
<dbReference type="PRINTS" id="PR00949">
    <property type="entry name" value="TYPE3IMAPROT"/>
</dbReference>
<reference evidence="5 6" key="1">
    <citation type="submission" date="2020-05" db="EMBL/GenBank/DDBJ databases">
        <title>Compete genome of Limnobacter sp. SAORIC-580.</title>
        <authorList>
            <person name="Song J."/>
            <person name="Cho J.-C."/>
        </authorList>
    </citation>
    <scope>NUCLEOTIDE SEQUENCE [LARGE SCALE GENOMIC DNA]</scope>
    <source>
        <strain evidence="5 6">SAORIC-580</strain>
    </source>
</reference>
<feature type="transmembrane region" description="Helical" evidence="4">
    <location>
        <begin position="200"/>
        <end position="220"/>
    </location>
</feature>
<keyword evidence="4" id="KW-0812">Transmembrane</keyword>
<keyword evidence="4" id="KW-1133">Transmembrane helix</keyword>
<dbReference type="PANTHER" id="PTHR30161">
    <property type="entry name" value="FLAGELLAR EXPORT PROTEIN, MEMBRANE FLHA SUBUNIT-RELATED"/>
    <property type="match status" value="1"/>
</dbReference>
<accession>A0ABX6N1U3</accession>
<evidence type="ECO:0000256" key="4">
    <source>
        <dbReference type="SAM" id="Phobius"/>
    </source>
</evidence>
<name>A0ABX6N1U3_9BURK</name>
<dbReference type="InterPro" id="IPR042196">
    <property type="entry name" value="FHIPEP_4"/>
</dbReference>
<keyword evidence="6" id="KW-1185">Reference proteome</keyword>
<evidence type="ECO:0000313" key="5">
    <source>
        <dbReference type="EMBL" id="QJR28335.1"/>
    </source>
</evidence>
<dbReference type="PIRSF" id="PIRSF005419">
    <property type="entry name" value="FlhA"/>
    <property type="match status" value="1"/>
</dbReference>
<dbReference type="PROSITE" id="PS00994">
    <property type="entry name" value="FHIPEP"/>
    <property type="match status" value="1"/>
</dbReference>
<keyword evidence="3" id="KW-0997">Cell inner membrane</keyword>
<dbReference type="EMBL" id="CP053084">
    <property type="protein sequence ID" value="QJR28335.1"/>
    <property type="molecule type" value="Genomic_DNA"/>
</dbReference>
<dbReference type="NCBIfam" id="TIGR01399">
    <property type="entry name" value="hrcV"/>
    <property type="match status" value="1"/>
</dbReference>
<protein>
    <submittedName>
        <fullName evidence="5">Type III secretion system export apparatus subunit SctV</fullName>
    </submittedName>
</protein>
<feature type="transmembrane region" description="Helical" evidence="4">
    <location>
        <begin position="232"/>
        <end position="259"/>
    </location>
</feature>
<proteinExistence type="predicted"/>
<keyword evidence="3" id="KW-1003">Cell membrane</keyword>
<evidence type="ECO:0000256" key="2">
    <source>
        <dbReference type="ARBA" id="ARBA00022448"/>
    </source>
</evidence>
<dbReference type="InterPro" id="IPR006302">
    <property type="entry name" value="T3SS_HrcV"/>
</dbReference>
<gene>
    <name evidence="5" type="primary">sctV</name>
    <name evidence="5" type="ORF">HKT17_00760</name>
</gene>
<evidence type="ECO:0000256" key="1">
    <source>
        <dbReference type="ARBA" id="ARBA00004429"/>
    </source>
</evidence>
<dbReference type="InterPro" id="IPR001712">
    <property type="entry name" value="T3SS_FHIPEP"/>
</dbReference>
<dbReference type="InterPro" id="IPR025505">
    <property type="entry name" value="FHIPEP_CS"/>
</dbReference>
<sequence length="698" mass="77286">MIETLNKFARLASARSEVVGASLVILMVVMMVMPLSPMMLDVLLAINISVSILLAISAVLIETPLAFSSFPAILLMTTLFRLSLTISTTRQILLEADAGHIVQTFGEFVVGGNIAVGLTIFIIISVVNFLVVTKGSERVAEVAARFSLDGMPGKQMSIDSDLRAGLINQSTAKQRRATLEKESQLFGAMDGAIKFVKNDAIAGLVITAVNLLGGLAVGMLQKDMSFSQAASIYSILSVGDGLVAIIPSLLISVAAGLIVTRVTKGEGDGSSTAADMFKDLSRNSNALQISGVFCLMFAFVPGMPAPVFVVTAGVLFAAWYFMTAKNDKPEPINIERQFSDLLGPDHKKSLEDVTTTDTYAPLQIRVPATAEPTSTNQIQNICRIARNRQVEHLGVVLPLFDLTQHNEDYAEIYVFGVPALSLNLSEKRISILEPIEKIQALGIELAFVTEKDKTTGRYHHLCEPTFKPKLDQHSLAYKTYESRLLEQIETLLVNKIHQMFTLNEYQRHLSSLGDRFAEQLKELERVLPTTKVVEVLQKLMRERVSIKNLRTIFNSLIEWGQRERDVDVITEQVRRALHEQICHQYSQSKTMRIVLLDVEFEQVIREAVRSQGSNSYLDIDSSSINAMVAMVEKQISPYLHEEYPPAIVCSMDCRTHVRQIIEPTLFCVPVLSHQEVSSNLEIQVLGNIAITESQSFNR</sequence>
<organism evidence="5 6">
    <name type="scientific">Limnobacter profundi</name>
    <dbReference type="NCBI Taxonomy" id="2732163"/>
    <lineage>
        <taxon>Bacteria</taxon>
        <taxon>Pseudomonadati</taxon>
        <taxon>Pseudomonadota</taxon>
        <taxon>Betaproteobacteria</taxon>
        <taxon>Burkholderiales</taxon>
        <taxon>Burkholderiaceae</taxon>
        <taxon>Limnobacter</taxon>
    </lineage>
</organism>
<evidence type="ECO:0000256" key="3">
    <source>
        <dbReference type="ARBA" id="ARBA00022519"/>
    </source>
</evidence>
<dbReference type="InterPro" id="IPR042193">
    <property type="entry name" value="FHIPEP_3"/>
</dbReference>
<dbReference type="Gene3D" id="3.40.50.12790">
    <property type="entry name" value="FHIPEP family, domain 4"/>
    <property type="match status" value="1"/>
</dbReference>
<evidence type="ECO:0000313" key="6">
    <source>
        <dbReference type="Proteomes" id="UP000501130"/>
    </source>
</evidence>
<dbReference type="Pfam" id="PF00771">
    <property type="entry name" value="FHIPEP"/>
    <property type="match status" value="1"/>
</dbReference>
<dbReference type="Gene3D" id="1.10.8.540">
    <property type="entry name" value="FHIPEP family, domain 3"/>
    <property type="match status" value="1"/>
</dbReference>
<keyword evidence="4" id="KW-0472">Membrane</keyword>
<comment type="subcellular location">
    <subcellularLocation>
        <location evidence="1">Cell inner membrane</location>
        <topology evidence="1">Multi-pass membrane protein</topology>
    </subcellularLocation>
</comment>
<feature type="transmembrane region" description="Helical" evidence="4">
    <location>
        <begin position="73"/>
        <end position="94"/>
    </location>
</feature>
<feature type="transmembrane region" description="Helical" evidence="4">
    <location>
        <begin position="42"/>
        <end position="61"/>
    </location>
</feature>
<dbReference type="PANTHER" id="PTHR30161:SF2">
    <property type="entry name" value="INVASION PROTEIN INVA"/>
    <property type="match status" value="1"/>
</dbReference>
<dbReference type="Proteomes" id="UP000501130">
    <property type="component" value="Chromosome"/>
</dbReference>